<keyword evidence="2" id="KW-1185">Reference proteome</keyword>
<dbReference type="OrthoDB" id="437457at2759"/>
<protein>
    <submittedName>
        <fullName evidence="1">Uncharacterized protein</fullName>
    </submittedName>
</protein>
<gene>
    <name evidence="1" type="ORF">F53441_7095</name>
</gene>
<dbReference type="AlphaFoldDB" id="A0A8H4KIA4"/>
<reference evidence="1" key="1">
    <citation type="submission" date="2020-01" db="EMBL/GenBank/DDBJ databases">
        <title>Identification and distribution of gene clusters putatively required for synthesis of sphingolipid metabolism inhibitors in phylogenetically diverse species of the filamentous fungus Fusarium.</title>
        <authorList>
            <person name="Kim H.-S."/>
            <person name="Busman M."/>
            <person name="Brown D.W."/>
            <person name="Divon H."/>
            <person name="Uhlig S."/>
            <person name="Proctor R.H."/>
        </authorList>
    </citation>
    <scope>NUCLEOTIDE SEQUENCE</scope>
    <source>
        <strain evidence="1">NRRL 53441</strain>
    </source>
</reference>
<sequence>MVFPYQASSPEFCWGYIGSGYDAMLTIEHPTIDSWEATMGERYEGPRESNLIVHALGNDNAIQGKTLGHAIRIASWKPPNGISGHLEGFNETVLALAGPLSGRFYGPVVAFAYKLNHRFEFGVMDDMSTADFGPLVDVFDNSDWNPFIRRVRRYPKKKKTLSALFLPDPFNVDRLSSVSSNGNISDLSIPRIIGIQSPAIEVDIAASLDLKQLCDEHKFCEKEASSIKELCIYGYMFHVLLLGPLLLDLPWIGRNALVTDVHNLGLARYFFPNCRWQDSRSRFLCRGVRLGHKRLTFDKGILRDGIIIFNAFGAMINPLHLLAYDEFMFRQLQTDKSKRQFSKLGFLSFWNDLKSGTVQITDEFKKLKYSSHGVLEPWDDPFEDKAEKVYHIKLGFDDAPSPYDYPANAKPVLSKDENQVFLHVRKLLQDPDFMRLDQRDWLEMIYEADMPAEERTLSSKYWKKSLDKFFKRMKE</sequence>
<name>A0A8H4KIA4_9HYPO</name>
<accession>A0A8H4KIA4</accession>
<organism evidence="1 2">
    <name type="scientific">Fusarium austroafricanum</name>
    <dbReference type="NCBI Taxonomy" id="2364996"/>
    <lineage>
        <taxon>Eukaryota</taxon>
        <taxon>Fungi</taxon>
        <taxon>Dikarya</taxon>
        <taxon>Ascomycota</taxon>
        <taxon>Pezizomycotina</taxon>
        <taxon>Sordariomycetes</taxon>
        <taxon>Hypocreomycetidae</taxon>
        <taxon>Hypocreales</taxon>
        <taxon>Nectriaceae</taxon>
        <taxon>Fusarium</taxon>
        <taxon>Fusarium concolor species complex</taxon>
    </lineage>
</organism>
<dbReference type="EMBL" id="JAADJG010000276">
    <property type="protein sequence ID" value="KAF4449694.1"/>
    <property type="molecule type" value="Genomic_DNA"/>
</dbReference>
<proteinExistence type="predicted"/>
<evidence type="ECO:0000313" key="2">
    <source>
        <dbReference type="Proteomes" id="UP000605986"/>
    </source>
</evidence>
<dbReference type="Proteomes" id="UP000605986">
    <property type="component" value="Unassembled WGS sequence"/>
</dbReference>
<comment type="caution">
    <text evidence="1">The sequence shown here is derived from an EMBL/GenBank/DDBJ whole genome shotgun (WGS) entry which is preliminary data.</text>
</comment>
<evidence type="ECO:0000313" key="1">
    <source>
        <dbReference type="EMBL" id="KAF4449694.1"/>
    </source>
</evidence>